<evidence type="ECO:0000313" key="1">
    <source>
        <dbReference type="EMBL" id="TGH24546.1"/>
    </source>
</evidence>
<proteinExistence type="predicted"/>
<dbReference type="AlphaFoldDB" id="A0A524RUE3"/>
<accession>A0A524RUE3</accession>
<evidence type="ECO:0000313" key="2">
    <source>
        <dbReference type="Proteomes" id="UP000315454"/>
    </source>
</evidence>
<reference evidence="1 2" key="1">
    <citation type="journal article" date="2019" name="mSystems">
        <title>Life at home and on the roam: Genomic adaptions reflect the dual lifestyle of an intracellular, facultative symbiont.</title>
        <authorList>
            <person name="Burgsdorf I."/>
        </authorList>
    </citation>
    <scope>NUCLEOTIDE SEQUENCE [LARGE SCALE GENOMIC DNA]</scope>
    <source>
        <strain evidence="1">277cI</strain>
    </source>
</reference>
<protein>
    <submittedName>
        <fullName evidence="1">Uncharacterized protein</fullName>
    </submittedName>
</protein>
<comment type="caution">
    <text evidence="1">The sequence shown here is derived from an EMBL/GenBank/DDBJ whole genome shotgun (WGS) entry which is preliminary data.</text>
</comment>
<organism evidence="1 2">
    <name type="scientific">Aphanocapsa feldmannii 277cI</name>
    <dbReference type="NCBI Taxonomy" id="2507554"/>
    <lineage>
        <taxon>Bacteria</taxon>
        <taxon>Bacillati</taxon>
        <taxon>Cyanobacteriota</taxon>
        <taxon>Cyanophyceae</taxon>
        <taxon>Oscillatoriophycideae</taxon>
        <taxon>Chroococcales</taxon>
        <taxon>Microcystaceae</taxon>
        <taxon>Aphanocapsa</taxon>
    </lineage>
</organism>
<gene>
    <name evidence="1" type="ORF">ERJ68_03105</name>
</gene>
<dbReference type="EMBL" id="SRMN01000037">
    <property type="protein sequence ID" value="TGH24546.1"/>
    <property type="molecule type" value="Genomic_DNA"/>
</dbReference>
<name>A0A524RUE3_9CHRO</name>
<sequence length="133" mass="14055">MVRCRRGCGRGKPGHGLVGRLGSSPGVVAVPDLGRLLRDRGTVARCCGRSSVNPFARIRCPVFRVAFRQADRATVRHLTVRHLDGDGADLGQGRWSTAGISGRGVLGHHRNPCLQGGAGAWKAGRQAIAERGA</sequence>
<dbReference type="Proteomes" id="UP000315454">
    <property type="component" value="Unassembled WGS sequence"/>
</dbReference>